<dbReference type="InterPro" id="IPR029903">
    <property type="entry name" value="RmlD-like-bd"/>
</dbReference>
<comment type="pathway">
    <text evidence="1 6">Carbohydrate biosynthesis; dTDP-L-rhamnose biosynthesis.</text>
</comment>
<keyword evidence="6" id="KW-0521">NADP</keyword>
<dbReference type="InterPro" id="IPR005913">
    <property type="entry name" value="dTDP_dehydrorham_reduct"/>
</dbReference>
<comment type="similarity">
    <text evidence="2 6">Belongs to the dTDP-4-dehydrorhamnose reductase family.</text>
</comment>
<gene>
    <name evidence="8" type="ORF">LZC95_45455</name>
</gene>
<dbReference type="Gene3D" id="3.40.50.720">
    <property type="entry name" value="NAD(P)-binding Rossmann-like Domain"/>
    <property type="match status" value="1"/>
</dbReference>
<evidence type="ECO:0000256" key="5">
    <source>
        <dbReference type="ARBA" id="ARBA00048200"/>
    </source>
</evidence>
<dbReference type="CDD" id="cd05254">
    <property type="entry name" value="dTDP_HR_like_SDR_e"/>
    <property type="match status" value="1"/>
</dbReference>
<comment type="function">
    <text evidence="6">Catalyzes the reduction of dTDP-6-deoxy-L-lyxo-4-hexulose to yield dTDP-L-rhamnose.</text>
</comment>
<evidence type="ECO:0000256" key="4">
    <source>
        <dbReference type="ARBA" id="ARBA00017099"/>
    </source>
</evidence>
<accession>A0ABZ2K4Q8</accession>
<dbReference type="Pfam" id="PF04321">
    <property type="entry name" value="RmlD_sub_bind"/>
    <property type="match status" value="1"/>
</dbReference>
<dbReference type="InterPro" id="IPR036291">
    <property type="entry name" value="NAD(P)-bd_dom_sf"/>
</dbReference>
<evidence type="ECO:0000256" key="1">
    <source>
        <dbReference type="ARBA" id="ARBA00004781"/>
    </source>
</evidence>
<sequence>MQRLLVVGASGLVGAELVRRARGRDLEVVGAARTVASEATVALDLGDRAAVRRVLEETEPDVVILASAWPHVDGCESDPQRSQRENIETYRNVVEASAGSTRLVFYSTDHVFDGEKDGPYTEDDRPNPLNVYSRHKLEAEQLILGHGRALVVRTGWVFGQELRRKNFVYRVIDVARRGEVLKVPPRQAGCPTFSGWLSDATLTLLGQGTEGVVHLTGGEPHTKAQWAETIARSLGLELRIEEVDAAASGQVAPRPERVVLASARHTLAQPPVKGILRAERQRLLC</sequence>
<feature type="domain" description="RmlD-like substrate binding" evidence="7">
    <location>
        <begin position="3"/>
        <end position="264"/>
    </location>
</feature>
<dbReference type="RefSeq" id="WP_394844288.1">
    <property type="nucleotide sequence ID" value="NZ_CP089982.1"/>
</dbReference>
<evidence type="ECO:0000313" key="9">
    <source>
        <dbReference type="Proteomes" id="UP001379533"/>
    </source>
</evidence>
<dbReference type="PANTHER" id="PTHR10491">
    <property type="entry name" value="DTDP-4-DEHYDRORHAMNOSE REDUCTASE"/>
    <property type="match status" value="1"/>
</dbReference>
<evidence type="ECO:0000256" key="3">
    <source>
        <dbReference type="ARBA" id="ARBA00012929"/>
    </source>
</evidence>
<keyword evidence="6" id="KW-0560">Oxidoreductase</keyword>
<evidence type="ECO:0000256" key="2">
    <source>
        <dbReference type="ARBA" id="ARBA00010944"/>
    </source>
</evidence>
<evidence type="ECO:0000256" key="6">
    <source>
        <dbReference type="RuleBase" id="RU364082"/>
    </source>
</evidence>
<keyword evidence="9" id="KW-1185">Reference proteome</keyword>
<dbReference type="Proteomes" id="UP001379533">
    <property type="component" value="Chromosome"/>
</dbReference>
<dbReference type="SUPFAM" id="SSF51735">
    <property type="entry name" value="NAD(P)-binding Rossmann-fold domains"/>
    <property type="match status" value="1"/>
</dbReference>
<protein>
    <recommendedName>
        <fullName evidence="4 6">dTDP-4-dehydrorhamnose reductase</fullName>
        <ecNumber evidence="3 6">1.1.1.133</ecNumber>
    </recommendedName>
</protein>
<evidence type="ECO:0000313" key="8">
    <source>
        <dbReference type="EMBL" id="WXA93689.1"/>
    </source>
</evidence>
<organism evidence="8 9">
    <name type="scientific">Pendulispora brunnea</name>
    <dbReference type="NCBI Taxonomy" id="2905690"/>
    <lineage>
        <taxon>Bacteria</taxon>
        <taxon>Pseudomonadati</taxon>
        <taxon>Myxococcota</taxon>
        <taxon>Myxococcia</taxon>
        <taxon>Myxococcales</taxon>
        <taxon>Sorangiineae</taxon>
        <taxon>Pendulisporaceae</taxon>
        <taxon>Pendulispora</taxon>
    </lineage>
</organism>
<reference evidence="8 9" key="1">
    <citation type="submission" date="2021-12" db="EMBL/GenBank/DDBJ databases">
        <title>Discovery of the Pendulisporaceae a myxobacterial family with distinct sporulation behavior and unique specialized metabolism.</title>
        <authorList>
            <person name="Garcia R."/>
            <person name="Popoff A."/>
            <person name="Bader C.D."/>
            <person name="Loehr J."/>
            <person name="Walesch S."/>
            <person name="Walt C."/>
            <person name="Boldt J."/>
            <person name="Bunk B."/>
            <person name="Haeckl F.J.F.P.J."/>
            <person name="Gunesch A.P."/>
            <person name="Birkelbach J."/>
            <person name="Nuebel U."/>
            <person name="Pietschmann T."/>
            <person name="Bach T."/>
            <person name="Mueller R."/>
        </authorList>
    </citation>
    <scope>NUCLEOTIDE SEQUENCE [LARGE SCALE GENOMIC DNA]</scope>
    <source>
        <strain evidence="8 9">MSr12523</strain>
    </source>
</reference>
<evidence type="ECO:0000259" key="7">
    <source>
        <dbReference type="Pfam" id="PF04321"/>
    </source>
</evidence>
<name>A0ABZ2K4Q8_9BACT</name>
<dbReference type="PANTHER" id="PTHR10491:SF4">
    <property type="entry name" value="METHIONINE ADENOSYLTRANSFERASE 2 SUBUNIT BETA"/>
    <property type="match status" value="1"/>
</dbReference>
<dbReference type="EMBL" id="CP089982">
    <property type="protein sequence ID" value="WXA93689.1"/>
    <property type="molecule type" value="Genomic_DNA"/>
</dbReference>
<dbReference type="EC" id="1.1.1.133" evidence="3 6"/>
<comment type="catalytic activity">
    <reaction evidence="5">
        <text>dTDP-beta-L-rhamnose + NADP(+) = dTDP-4-dehydro-beta-L-rhamnose + NADPH + H(+)</text>
        <dbReference type="Rhea" id="RHEA:21796"/>
        <dbReference type="ChEBI" id="CHEBI:15378"/>
        <dbReference type="ChEBI" id="CHEBI:57510"/>
        <dbReference type="ChEBI" id="CHEBI:57783"/>
        <dbReference type="ChEBI" id="CHEBI:58349"/>
        <dbReference type="ChEBI" id="CHEBI:62830"/>
        <dbReference type="EC" id="1.1.1.133"/>
    </reaction>
</comment>
<proteinExistence type="inferred from homology"/>